<gene>
    <name evidence="3" type="ORF">QO015_003319</name>
</gene>
<dbReference type="RefSeq" id="WP_266282869.1">
    <property type="nucleotide sequence ID" value="NZ_JAPKNF010000002.1"/>
</dbReference>
<feature type="chain" id="PRO_5045726517" description="Thioesterase domain-containing protein" evidence="2">
    <location>
        <begin position="24"/>
        <end position="268"/>
    </location>
</feature>
<dbReference type="EMBL" id="JAUSWJ010000001">
    <property type="protein sequence ID" value="MDQ0517706.1"/>
    <property type="molecule type" value="Genomic_DNA"/>
</dbReference>
<protein>
    <recommendedName>
        <fullName evidence="5">Thioesterase domain-containing protein</fullName>
    </recommendedName>
</protein>
<evidence type="ECO:0000256" key="1">
    <source>
        <dbReference type="SAM" id="MobiDB-lite"/>
    </source>
</evidence>
<evidence type="ECO:0008006" key="5">
    <source>
        <dbReference type="Google" id="ProtNLM"/>
    </source>
</evidence>
<sequence length="268" mass="27853">MVTIARLAALILLGASLVLLPVADGEALEQQTASAATRSGTASANSAQALVTTASASTDPARTKARQAKPRKSAGRKSQPVVQPTKAASVYLMRGFLGIFSLGMDRLNDQLKAAGVKTKIIGHTRWPGVVSEIAAEQALHPGQHAPVVIIGHSLGANAALLAGYELGKQGIPVDLVVTVDPTSSRPISPVVKRYLNIYLPGDGFGAKLAATGSGVDNDDIRANPELNRPGVNHFTMDEHPVVLKQIFDATMPIVKPGARKGAGKGRKG</sequence>
<dbReference type="SUPFAM" id="SSF53474">
    <property type="entry name" value="alpha/beta-Hydrolases"/>
    <property type="match status" value="1"/>
</dbReference>
<accession>A0ABU0M9R4</accession>
<evidence type="ECO:0000313" key="4">
    <source>
        <dbReference type="Proteomes" id="UP001223743"/>
    </source>
</evidence>
<dbReference type="Proteomes" id="UP001223743">
    <property type="component" value="Unassembled WGS sequence"/>
</dbReference>
<name>A0ABU0M9R4_9HYPH</name>
<organism evidence="3 4">
    <name type="scientific">Kaistia geumhonensis</name>
    <dbReference type="NCBI Taxonomy" id="410839"/>
    <lineage>
        <taxon>Bacteria</taxon>
        <taxon>Pseudomonadati</taxon>
        <taxon>Pseudomonadota</taxon>
        <taxon>Alphaproteobacteria</taxon>
        <taxon>Hyphomicrobiales</taxon>
        <taxon>Kaistiaceae</taxon>
        <taxon>Kaistia</taxon>
    </lineage>
</organism>
<comment type="caution">
    <text evidence="3">The sequence shown here is derived from an EMBL/GenBank/DDBJ whole genome shotgun (WGS) entry which is preliminary data.</text>
</comment>
<feature type="compositionally biased region" description="Basic residues" evidence="1">
    <location>
        <begin position="63"/>
        <end position="75"/>
    </location>
</feature>
<proteinExistence type="predicted"/>
<dbReference type="InterPro" id="IPR029058">
    <property type="entry name" value="AB_hydrolase_fold"/>
</dbReference>
<evidence type="ECO:0000313" key="3">
    <source>
        <dbReference type="EMBL" id="MDQ0517706.1"/>
    </source>
</evidence>
<keyword evidence="4" id="KW-1185">Reference proteome</keyword>
<dbReference type="Gene3D" id="3.40.50.1820">
    <property type="entry name" value="alpha/beta hydrolase"/>
    <property type="match status" value="1"/>
</dbReference>
<feature type="signal peptide" evidence="2">
    <location>
        <begin position="1"/>
        <end position="23"/>
    </location>
</feature>
<evidence type="ECO:0000256" key="2">
    <source>
        <dbReference type="SAM" id="SignalP"/>
    </source>
</evidence>
<feature type="region of interest" description="Disordered" evidence="1">
    <location>
        <begin position="52"/>
        <end position="81"/>
    </location>
</feature>
<reference evidence="3 4" key="1">
    <citation type="submission" date="2023-07" db="EMBL/GenBank/DDBJ databases">
        <title>Genomic Encyclopedia of Type Strains, Phase IV (KMG-IV): sequencing the most valuable type-strain genomes for metagenomic binning, comparative biology and taxonomic classification.</title>
        <authorList>
            <person name="Goeker M."/>
        </authorList>
    </citation>
    <scope>NUCLEOTIDE SEQUENCE [LARGE SCALE GENOMIC DNA]</scope>
    <source>
        <strain evidence="3 4">B1-1</strain>
    </source>
</reference>
<keyword evidence="2" id="KW-0732">Signal</keyword>